<keyword evidence="2" id="KW-0732">Signal</keyword>
<dbReference type="InterPro" id="IPR010784">
    <property type="entry name" value="Merozoite_SPAM"/>
</dbReference>
<dbReference type="AlphaFoldDB" id="A0A1G4GUK5"/>
<dbReference type="VEuPathDB" id="PlasmoDB:PVX_110960"/>
<evidence type="ECO:0000313" key="3">
    <source>
        <dbReference type="EMBL" id="SCO66291.1"/>
    </source>
</evidence>
<proteinExistence type="predicted"/>
<feature type="compositionally biased region" description="Polar residues" evidence="1">
    <location>
        <begin position="346"/>
        <end position="360"/>
    </location>
</feature>
<dbReference type="EMBL" id="LT615244">
    <property type="protein sequence ID" value="SCO66291.1"/>
    <property type="molecule type" value="Genomic_DNA"/>
</dbReference>
<keyword evidence="3" id="KW-0477">Merozoite</keyword>
<reference evidence="3 4" key="1">
    <citation type="submission" date="2016-07" db="EMBL/GenBank/DDBJ databases">
        <authorList>
            <consortium name="Pathogen Informatics"/>
        </authorList>
    </citation>
    <scope>NUCLEOTIDE SEQUENCE [LARGE SCALE GENOMIC DNA]</scope>
</reference>
<dbReference type="VEuPathDB" id="PlasmoDB:PVPAM_060031500"/>
<accession>A0A1G4GUK5</accession>
<organism evidence="3 4">
    <name type="scientific">Plasmodium vivax</name>
    <name type="common">malaria parasite P. vivax</name>
    <dbReference type="NCBI Taxonomy" id="5855"/>
    <lineage>
        <taxon>Eukaryota</taxon>
        <taxon>Sar</taxon>
        <taxon>Alveolata</taxon>
        <taxon>Apicomplexa</taxon>
        <taxon>Aconoidasida</taxon>
        <taxon>Haemosporida</taxon>
        <taxon>Plasmodiidae</taxon>
        <taxon>Plasmodium</taxon>
        <taxon>Plasmodium (Plasmodium)</taxon>
    </lineage>
</organism>
<feature type="chain" id="PRO_5009234090" evidence="2">
    <location>
        <begin position="29"/>
        <end position="425"/>
    </location>
</feature>
<feature type="region of interest" description="Disordered" evidence="1">
    <location>
        <begin position="250"/>
        <end position="362"/>
    </location>
</feature>
<feature type="signal peptide" evidence="2">
    <location>
        <begin position="1"/>
        <end position="28"/>
    </location>
</feature>
<evidence type="ECO:0000313" key="4">
    <source>
        <dbReference type="Proteomes" id="UP000196402"/>
    </source>
</evidence>
<feature type="compositionally biased region" description="Acidic residues" evidence="1">
    <location>
        <begin position="326"/>
        <end position="343"/>
    </location>
</feature>
<protein>
    <submittedName>
        <fullName evidence="3">Merozoite surface protein (SPAM), putative</fullName>
    </submittedName>
</protein>
<dbReference type="Proteomes" id="UP000196402">
    <property type="component" value="Chromosome 6"/>
</dbReference>
<evidence type="ECO:0000256" key="1">
    <source>
        <dbReference type="SAM" id="MobiDB-lite"/>
    </source>
</evidence>
<feature type="compositionally biased region" description="Polar residues" evidence="1">
    <location>
        <begin position="250"/>
        <end position="278"/>
    </location>
</feature>
<dbReference type="Pfam" id="PF07133">
    <property type="entry name" value="Merozoite_SPAM"/>
    <property type="match status" value="1"/>
</dbReference>
<evidence type="ECO:0000256" key="2">
    <source>
        <dbReference type="SAM" id="SignalP"/>
    </source>
</evidence>
<gene>
    <name evidence="3" type="ORF">PVT01_060026700</name>
</gene>
<sequence>MKALWKVPFCLSLWNILIYSNCAKVTNADQLKTSLRNGFGQTGNLTGHGEGFSVQGNDNEEVDSGGLGHAAKEVLGDTLETGPAAAAAAAKNCPDNAQGCEGGDKCTHTKATPAVNHSTCKEEKCEHSVADCPAKNSKNKCETCKGKRCVECPGKDKNPCPGKECTVCAGKGCIKCPGENNVECPLKGCEVCSENGFIKCTETDETKCPRTEPIKCPKAEGVNCTNADCDVCKRRTITATSVTDQAPAIESTTPVVSQQTVAVQSGPQPDPNSLQEVNTSEKDKDVSSKEEEVLVEKGVEDDAQDGGHDDDTGEGGETDSANQDDVSLEYDDEDVEEENEDAEYSQQITETQNGKSNSPTVGLESLISDATVHDALAEQCKDNVQGKKEAEAFVNTLLDLLDGSNSAADNAIKNLADDISQFLLK</sequence>
<dbReference type="VEuPathDB" id="PlasmoDB:PVP01_0620400"/>
<dbReference type="VEuPathDB" id="PlasmoDB:PVW1_060026900"/>
<name>A0A1G4GUK5_PLAVI</name>
<feature type="compositionally biased region" description="Basic and acidic residues" evidence="1">
    <location>
        <begin position="279"/>
        <end position="310"/>
    </location>
</feature>